<dbReference type="InterPro" id="IPR045800">
    <property type="entry name" value="HMBD"/>
</dbReference>
<dbReference type="EMBL" id="BPFB01000016">
    <property type="protein sequence ID" value="GIU46354.1"/>
    <property type="molecule type" value="Genomic_DNA"/>
</dbReference>
<feature type="domain" description="Heavy metal binding" evidence="3">
    <location>
        <begin position="142"/>
        <end position="169"/>
    </location>
</feature>
<dbReference type="RefSeq" id="WP_110457622.1">
    <property type="nucleotide sequence ID" value="NZ_BPFB01000016.1"/>
</dbReference>
<keyword evidence="5" id="KW-1185">Reference proteome</keyword>
<feature type="domain" description="Heavy metal binding" evidence="3">
    <location>
        <begin position="107"/>
        <end position="134"/>
    </location>
</feature>
<sequence>MQTLISLVLTAFLFVISAPMASAHQHAHGEQAQQHYDCPMHPEVIGEKGDTCPKCGMNLTPVKGTAEHKKYPHGKHHSNAQGHHGHHDAGKCDNCPKHQGEAKASAKYDCPMHPEVVGEKGDTCPKCGMHLTPVKEAALSAKYDCPMHSEVVGEKGDTCPKCGMNLTPVNTAHGAATHKHH</sequence>
<evidence type="ECO:0000313" key="5">
    <source>
        <dbReference type="Proteomes" id="UP000761574"/>
    </source>
</evidence>
<dbReference type="Pfam" id="PF19335">
    <property type="entry name" value="HMBD"/>
    <property type="match status" value="3"/>
</dbReference>
<dbReference type="Proteomes" id="UP000761574">
    <property type="component" value="Unassembled WGS sequence"/>
</dbReference>
<reference evidence="4 5" key="1">
    <citation type="submission" date="2021-05" db="EMBL/GenBank/DDBJ databases">
        <title>Molecular characterization for Shewanella algae harboring chromosomal blaOXA-55-like strains isolated from clinical and environment sample.</title>
        <authorList>
            <person name="Ohama Y."/>
            <person name="Aoki K."/>
            <person name="Harada S."/>
            <person name="Moriya K."/>
            <person name="Ishii Y."/>
            <person name="Tateda K."/>
        </authorList>
    </citation>
    <scope>NUCLEOTIDE SEQUENCE [LARGE SCALE GENOMIC DNA]</scope>
    <source>
        <strain evidence="4 5">LMG 23746</strain>
    </source>
</reference>
<feature type="compositionally biased region" description="Basic residues" evidence="1">
    <location>
        <begin position="70"/>
        <end position="86"/>
    </location>
</feature>
<gene>
    <name evidence="4" type="ORF">TUM4630_16610</name>
</gene>
<evidence type="ECO:0000256" key="2">
    <source>
        <dbReference type="SAM" id="SignalP"/>
    </source>
</evidence>
<proteinExistence type="predicted"/>
<feature type="domain" description="Heavy metal binding" evidence="3">
    <location>
        <begin position="35"/>
        <end position="62"/>
    </location>
</feature>
<feature type="chain" id="PRO_5046772636" description="Heavy metal binding domain-containing protein" evidence="2">
    <location>
        <begin position="24"/>
        <end position="181"/>
    </location>
</feature>
<name>A0ABQ4PFQ9_9GAMM</name>
<evidence type="ECO:0000259" key="3">
    <source>
        <dbReference type="Pfam" id="PF19335"/>
    </source>
</evidence>
<evidence type="ECO:0000313" key="4">
    <source>
        <dbReference type="EMBL" id="GIU46354.1"/>
    </source>
</evidence>
<organism evidence="4 5">
    <name type="scientific">Shewanella algidipiscicola</name>
    <dbReference type="NCBI Taxonomy" id="614070"/>
    <lineage>
        <taxon>Bacteria</taxon>
        <taxon>Pseudomonadati</taxon>
        <taxon>Pseudomonadota</taxon>
        <taxon>Gammaproteobacteria</taxon>
        <taxon>Alteromonadales</taxon>
        <taxon>Shewanellaceae</taxon>
        <taxon>Shewanella</taxon>
    </lineage>
</organism>
<feature type="region of interest" description="Disordered" evidence="1">
    <location>
        <begin position="66"/>
        <end position="93"/>
    </location>
</feature>
<accession>A0ABQ4PFQ9</accession>
<comment type="caution">
    <text evidence="4">The sequence shown here is derived from an EMBL/GenBank/DDBJ whole genome shotgun (WGS) entry which is preliminary data.</text>
</comment>
<keyword evidence="2" id="KW-0732">Signal</keyword>
<feature type="signal peptide" evidence="2">
    <location>
        <begin position="1"/>
        <end position="23"/>
    </location>
</feature>
<evidence type="ECO:0000256" key="1">
    <source>
        <dbReference type="SAM" id="MobiDB-lite"/>
    </source>
</evidence>
<protein>
    <recommendedName>
        <fullName evidence="3">Heavy metal binding domain-containing protein</fullName>
    </recommendedName>
</protein>